<evidence type="ECO:0000259" key="7">
    <source>
        <dbReference type="PROSITE" id="PS50157"/>
    </source>
</evidence>
<dbReference type="Pfam" id="PF00096">
    <property type="entry name" value="zf-C2H2"/>
    <property type="match status" value="1"/>
</dbReference>
<dbReference type="PANTHER" id="PTHR24403:SF67">
    <property type="entry name" value="FI01116P-RELATED"/>
    <property type="match status" value="1"/>
</dbReference>
<accession>A0A553N8R0</accession>
<keyword evidence="9" id="KW-1185">Reference proteome</keyword>
<keyword evidence="3 5" id="KW-0863">Zinc-finger</keyword>
<keyword evidence="2" id="KW-0677">Repeat</keyword>
<dbReference type="InterPro" id="IPR050688">
    <property type="entry name" value="Zinc_finger/UBP_domain"/>
</dbReference>
<dbReference type="InterPro" id="IPR013087">
    <property type="entry name" value="Znf_C2H2_type"/>
</dbReference>
<feature type="domain" description="C2H2-type" evidence="7">
    <location>
        <begin position="400"/>
        <end position="428"/>
    </location>
</feature>
<dbReference type="SMART" id="SM00355">
    <property type="entry name" value="ZnF_C2H2"/>
    <property type="match status" value="8"/>
</dbReference>
<dbReference type="GO" id="GO:0008270">
    <property type="term" value="F:zinc ion binding"/>
    <property type="evidence" value="ECO:0007669"/>
    <property type="project" value="UniProtKB-KW"/>
</dbReference>
<feature type="non-terminal residue" evidence="8">
    <location>
        <position position="1"/>
    </location>
</feature>
<evidence type="ECO:0000256" key="1">
    <source>
        <dbReference type="ARBA" id="ARBA00022723"/>
    </source>
</evidence>
<keyword evidence="1" id="KW-0479">Metal-binding</keyword>
<dbReference type="SUPFAM" id="SSF57667">
    <property type="entry name" value="beta-beta-alpha zinc fingers"/>
    <property type="match status" value="2"/>
</dbReference>
<feature type="domain" description="C2H2-type" evidence="7">
    <location>
        <begin position="271"/>
        <end position="299"/>
    </location>
</feature>
<organism evidence="8 9">
    <name type="scientific">Tigriopus californicus</name>
    <name type="common">Marine copepod</name>
    <dbReference type="NCBI Taxonomy" id="6832"/>
    <lineage>
        <taxon>Eukaryota</taxon>
        <taxon>Metazoa</taxon>
        <taxon>Ecdysozoa</taxon>
        <taxon>Arthropoda</taxon>
        <taxon>Crustacea</taxon>
        <taxon>Multicrustacea</taxon>
        <taxon>Hexanauplia</taxon>
        <taxon>Copepoda</taxon>
        <taxon>Harpacticoida</taxon>
        <taxon>Harpacticidae</taxon>
        <taxon>Tigriopus</taxon>
    </lineage>
</organism>
<feature type="domain" description="C2H2-type" evidence="7">
    <location>
        <begin position="241"/>
        <end position="269"/>
    </location>
</feature>
<keyword evidence="4" id="KW-0862">Zinc</keyword>
<dbReference type="EMBL" id="VCGU01000459">
    <property type="protein sequence ID" value="TRY61826.1"/>
    <property type="molecule type" value="Genomic_DNA"/>
</dbReference>
<evidence type="ECO:0000256" key="3">
    <source>
        <dbReference type="ARBA" id="ARBA00022771"/>
    </source>
</evidence>
<dbReference type="PROSITE" id="PS00028">
    <property type="entry name" value="ZINC_FINGER_C2H2_1"/>
    <property type="match status" value="7"/>
</dbReference>
<evidence type="ECO:0000313" key="8">
    <source>
        <dbReference type="EMBL" id="TRY61826.1"/>
    </source>
</evidence>
<feature type="domain" description="C2H2-type" evidence="7">
    <location>
        <begin position="374"/>
        <end position="397"/>
    </location>
</feature>
<feature type="domain" description="C2H2-type" evidence="7">
    <location>
        <begin position="437"/>
        <end position="465"/>
    </location>
</feature>
<evidence type="ECO:0000256" key="4">
    <source>
        <dbReference type="ARBA" id="ARBA00022833"/>
    </source>
</evidence>
<comment type="caution">
    <text evidence="8">The sequence shown here is derived from an EMBL/GenBank/DDBJ whole genome shotgun (WGS) entry which is preliminary data.</text>
</comment>
<evidence type="ECO:0000256" key="2">
    <source>
        <dbReference type="ARBA" id="ARBA00022737"/>
    </source>
</evidence>
<dbReference type="Gene3D" id="3.30.160.60">
    <property type="entry name" value="Classic Zinc Finger"/>
    <property type="match status" value="3"/>
</dbReference>
<protein>
    <recommendedName>
        <fullName evidence="7">C2H2-type domain-containing protein</fullName>
    </recommendedName>
</protein>
<dbReference type="GO" id="GO:0045944">
    <property type="term" value="P:positive regulation of transcription by RNA polymerase II"/>
    <property type="evidence" value="ECO:0007669"/>
    <property type="project" value="TreeGrafter"/>
</dbReference>
<dbReference type="PANTHER" id="PTHR24403">
    <property type="entry name" value="ZINC FINGER PROTEIN"/>
    <property type="match status" value="1"/>
</dbReference>
<dbReference type="InterPro" id="IPR036236">
    <property type="entry name" value="Znf_C2H2_sf"/>
</dbReference>
<sequence length="674" mass="73059">LRSGAGWSAARCVEPACLSRKADESDRPTFLAPDSVERAGEASGCLAKSFGVCDLIARSISCLRGMTNMNGNSQTVFITTTTVPPNSNPLIPVAHHHPMGPVTLMNVASSAAATPIASILSSLSPKKRKFEDESNVLMEQQPYSPNGKSGGGASAKRRWRFSEGDDHDEVEKRAIANSRITTDGRHICGECGNSLANSWGLDAHIKTVHGRKTFQCDYCDKAFKRRDHLVNHTNSIHTGRKQCSQCGLVCKGKEGLLQHIKDAHPSENTTFPCSACTKRFTSDANTRLHYRQCHAQIKCTECHTLCTGTEGLKTHVQAFHQDSQSNGASSNGGVLVTPVSEQPAAPVPVAKPVSNATLVIPNKRVETVKGELVYKCQFCSGAFIHKTSLEQHIQSFHVEVQCQQCGSQFIGHESMAEHVKEAHQPNTIMYNEYQVCFHCELCNITFNRRSQYDEHFLSYHVSRNANAKHNTGSFPAPESASSRTKYSTVFEPKRQQHNNELYDSIFPPNVVNGHHSSTNNNKSGNSVGLPSVGVNNPIGGSGTTTVVTSAFGTNSSHPATSNQFFHDNDDGIFTTALSSEQAINGAQPTPPSSTPIITTLSTQNGADSFYNDLSSETNVSEAISHIFMANGNDDLFNNSSDEGKLENGLNHAPSSGVEEEPQYQLLELGEPLTA</sequence>
<dbReference type="GO" id="GO:0005634">
    <property type="term" value="C:nucleus"/>
    <property type="evidence" value="ECO:0007669"/>
    <property type="project" value="TreeGrafter"/>
</dbReference>
<feature type="compositionally biased region" description="Polar residues" evidence="6">
    <location>
        <begin position="137"/>
        <end position="147"/>
    </location>
</feature>
<reference evidence="8 9" key="1">
    <citation type="journal article" date="2018" name="Nat. Ecol. Evol.">
        <title>Genomic signatures of mitonuclear coevolution across populations of Tigriopus californicus.</title>
        <authorList>
            <person name="Barreto F.S."/>
            <person name="Watson E.T."/>
            <person name="Lima T.G."/>
            <person name="Willett C.S."/>
            <person name="Edmands S."/>
            <person name="Li W."/>
            <person name="Burton R.S."/>
        </authorList>
    </citation>
    <scope>NUCLEOTIDE SEQUENCE [LARGE SCALE GENOMIC DNA]</scope>
    <source>
        <strain evidence="8 9">San Diego</strain>
    </source>
</reference>
<evidence type="ECO:0000313" key="9">
    <source>
        <dbReference type="Proteomes" id="UP000318571"/>
    </source>
</evidence>
<feature type="domain" description="C2H2-type" evidence="7">
    <location>
        <begin position="214"/>
        <end position="242"/>
    </location>
</feature>
<feature type="region of interest" description="Disordered" evidence="6">
    <location>
        <begin position="136"/>
        <end position="156"/>
    </location>
</feature>
<gene>
    <name evidence="8" type="ORF">TCAL_12534</name>
</gene>
<dbReference type="Pfam" id="PF12874">
    <property type="entry name" value="zf-met"/>
    <property type="match status" value="1"/>
</dbReference>
<dbReference type="STRING" id="6832.A0A553N8R0"/>
<name>A0A553N8R0_TIGCA</name>
<evidence type="ECO:0000256" key="5">
    <source>
        <dbReference type="PROSITE-ProRule" id="PRU00042"/>
    </source>
</evidence>
<feature type="region of interest" description="Disordered" evidence="6">
    <location>
        <begin position="638"/>
        <end position="674"/>
    </location>
</feature>
<dbReference type="AlphaFoldDB" id="A0A553N8R0"/>
<dbReference type="Proteomes" id="UP000318571">
    <property type="component" value="Chromosome 8"/>
</dbReference>
<dbReference type="PROSITE" id="PS50157">
    <property type="entry name" value="ZINC_FINGER_C2H2_2"/>
    <property type="match status" value="6"/>
</dbReference>
<proteinExistence type="predicted"/>
<evidence type="ECO:0000256" key="6">
    <source>
        <dbReference type="SAM" id="MobiDB-lite"/>
    </source>
</evidence>